<comment type="caution">
    <text evidence="2">The sequence shown here is derived from an EMBL/GenBank/DDBJ whole genome shotgun (WGS) entry which is preliminary data.</text>
</comment>
<feature type="region of interest" description="Disordered" evidence="1">
    <location>
        <begin position="205"/>
        <end position="253"/>
    </location>
</feature>
<proteinExistence type="predicted"/>
<organism evidence="2 3">
    <name type="scientific">Stichopus japonicus</name>
    <name type="common">Sea cucumber</name>
    <dbReference type="NCBI Taxonomy" id="307972"/>
    <lineage>
        <taxon>Eukaryota</taxon>
        <taxon>Metazoa</taxon>
        <taxon>Echinodermata</taxon>
        <taxon>Eleutherozoa</taxon>
        <taxon>Echinozoa</taxon>
        <taxon>Holothuroidea</taxon>
        <taxon>Aspidochirotacea</taxon>
        <taxon>Aspidochirotida</taxon>
        <taxon>Stichopodidae</taxon>
        <taxon>Apostichopus</taxon>
    </lineage>
</organism>
<feature type="region of interest" description="Disordered" evidence="1">
    <location>
        <begin position="145"/>
        <end position="168"/>
    </location>
</feature>
<name>A0A2G8KVE3_STIJA</name>
<feature type="region of interest" description="Disordered" evidence="1">
    <location>
        <begin position="291"/>
        <end position="316"/>
    </location>
</feature>
<feature type="compositionally biased region" description="Polar residues" evidence="1">
    <location>
        <begin position="212"/>
        <end position="237"/>
    </location>
</feature>
<dbReference type="EMBL" id="MRZV01000348">
    <property type="protein sequence ID" value="PIK51984.1"/>
    <property type="molecule type" value="Genomic_DNA"/>
</dbReference>
<evidence type="ECO:0000313" key="2">
    <source>
        <dbReference type="EMBL" id="PIK51984.1"/>
    </source>
</evidence>
<protein>
    <submittedName>
        <fullName evidence="2">Uncharacterized protein</fullName>
    </submittedName>
</protein>
<dbReference type="AlphaFoldDB" id="A0A2G8KVE3"/>
<evidence type="ECO:0000313" key="3">
    <source>
        <dbReference type="Proteomes" id="UP000230750"/>
    </source>
</evidence>
<sequence length="316" mass="35438">MATVHYALSNVFSTPTREVTEQYSPRLSYLNFCQQIDREEADNEGTSNDVTEIKGVSLPKTEIQPLPADTTVENDTVLTKDMDIWDLKKYGVGKIKDGKISARDNCDKDDDGWHVYGDLLMKELLHLPTAMSPKTDHVSRIADHVDTGSDRSSINSAKVTKGDRKTNSRINDTNMLRTLSEGIGRNMLCRECHMIYDSSYVKEKKPKKHIQKSNGRSLFQTNPQKQLDMSGNSTMSRKNVGKSGGKAQYGRVDSSHDLSIGAVRLPSHSLPEYKLRSSMKLGNKVRTSSSLLLEPEAENPRKNTSNSTQRVVRFKL</sequence>
<reference evidence="2 3" key="1">
    <citation type="journal article" date="2017" name="PLoS Biol.">
        <title>The sea cucumber genome provides insights into morphological evolution and visceral regeneration.</title>
        <authorList>
            <person name="Zhang X."/>
            <person name="Sun L."/>
            <person name="Yuan J."/>
            <person name="Sun Y."/>
            <person name="Gao Y."/>
            <person name="Zhang L."/>
            <person name="Li S."/>
            <person name="Dai H."/>
            <person name="Hamel J.F."/>
            <person name="Liu C."/>
            <person name="Yu Y."/>
            <person name="Liu S."/>
            <person name="Lin W."/>
            <person name="Guo K."/>
            <person name="Jin S."/>
            <person name="Xu P."/>
            <person name="Storey K.B."/>
            <person name="Huan P."/>
            <person name="Zhang T."/>
            <person name="Zhou Y."/>
            <person name="Zhang J."/>
            <person name="Lin C."/>
            <person name="Li X."/>
            <person name="Xing L."/>
            <person name="Huo D."/>
            <person name="Sun M."/>
            <person name="Wang L."/>
            <person name="Mercier A."/>
            <person name="Li F."/>
            <person name="Yang H."/>
            <person name="Xiang J."/>
        </authorList>
    </citation>
    <scope>NUCLEOTIDE SEQUENCE [LARGE SCALE GENOMIC DNA]</scope>
    <source>
        <strain evidence="2">Shaxun</strain>
        <tissue evidence="2">Muscle</tissue>
    </source>
</reference>
<dbReference type="Proteomes" id="UP000230750">
    <property type="component" value="Unassembled WGS sequence"/>
</dbReference>
<accession>A0A2G8KVE3</accession>
<gene>
    <name evidence="2" type="ORF">BSL78_11132</name>
</gene>
<evidence type="ECO:0000256" key="1">
    <source>
        <dbReference type="SAM" id="MobiDB-lite"/>
    </source>
</evidence>
<keyword evidence="3" id="KW-1185">Reference proteome</keyword>